<reference evidence="2 5" key="1">
    <citation type="submission" date="2009-10" db="EMBL/GenBank/DDBJ databases">
        <title>Complete sequence of Fibrobacter succinogenes subsp. succinogenes S85.</title>
        <authorList>
            <consortium name="US DOE Joint Genome Institute"/>
            <person name="Lucas S."/>
            <person name="Copeland A."/>
            <person name="Lapidus A."/>
            <person name="Glavina del Rio T."/>
            <person name="Tice H."/>
            <person name="Bruce D."/>
            <person name="Goodwin L."/>
            <person name="Pitluck S."/>
            <person name="Chertkov O."/>
            <person name="Detter J.C."/>
            <person name="Han C."/>
            <person name="Tapia R."/>
            <person name="Larimer F."/>
            <person name="Land M."/>
            <person name="Hauser L."/>
            <person name="Kyrpides N."/>
            <person name="Mikhailova N."/>
            <person name="Weimer P.J."/>
            <person name="Stevenson D.M."/>
            <person name="Boyum J."/>
            <person name="Brumm P.I."/>
            <person name="Mead D."/>
        </authorList>
    </citation>
    <scope>NUCLEOTIDE SEQUENCE [LARGE SCALE GENOMIC DNA]</scope>
    <source>
        <strain evidence="5">ATCC 19169 / S85</strain>
        <strain evidence="2">S85</strain>
    </source>
</reference>
<dbReference type="AlphaFoldDB" id="C9RNK9"/>
<reference evidence="4" key="2">
    <citation type="submission" date="2010-08" db="EMBL/GenBank/DDBJ databases">
        <title>Complete sequence of Fibrobacter succinogenes subsp. succinogenes S85.</title>
        <authorList>
            <person name="Durkin A.S."/>
            <person name="Nelson K.E."/>
            <person name="Morrison M."/>
            <person name="Forsberg C.W."/>
            <person name="Wilson D.B."/>
            <person name="Russell J.B."/>
            <person name="Cann I.K.O."/>
            <person name="Mackie R.I."/>
            <person name="White B.A."/>
        </authorList>
    </citation>
    <scope>NUCLEOTIDE SEQUENCE [LARGE SCALE GENOMIC DNA]</scope>
    <source>
        <strain evidence="4">ATCC 19169 / S85</strain>
    </source>
</reference>
<sequence length="254" mass="27063">MKKSILFCMLSVAAMSLCGCLNPHLSSMGASTMVVAHQPRLAVNGENSAMNLSVDAFGGAKMTGRNVKDGFSAGATASLNYRPLGTMTPLYVEAAFGGKGGKASFDCSEVGKCNDFYNAWLEGPDGKKKYSFWNLQERIAVGADFDVGPLILGLGAGIQLFEGGGDFDDMRDYLGKSLAENDDEGYGVKLYSTARVGARLGQHGVLALDADFMWLKTLNVGFMLNYFHPSGFHGGVFAAEKVGYGVNFGKTFSF</sequence>
<evidence type="ECO:0000256" key="1">
    <source>
        <dbReference type="SAM" id="SignalP"/>
    </source>
</evidence>
<protein>
    <submittedName>
        <fullName evidence="3">Putative lipoprotein</fullName>
    </submittedName>
</protein>
<dbReference type="Proteomes" id="UP000000517">
    <property type="component" value="Chromosome"/>
</dbReference>
<evidence type="ECO:0000313" key="2">
    <source>
        <dbReference type="EMBL" id="ACX74455.1"/>
    </source>
</evidence>
<dbReference type="KEGG" id="fsu:Fisuc_0846"/>
<gene>
    <name evidence="2" type="ordered locus">Fisuc_0846</name>
    <name evidence="3" type="ordered locus">FSU_1290</name>
</gene>
<dbReference type="EMBL" id="CP002158">
    <property type="protein sequence ID" value="ADL26041.1"/>
    <property type="molecule type" value="Genomic_DNA"/>
</dbReference>
<dbReference type="KEGG" id="fsc:FSU_1290"/>
<feature type="chain" id="PRO_5003001437" evidence="1">
    <location>
        <begin position="20"/>
        <end position="254"/>
    </location>
</feature>
<evidence type="ECO:0000313" key="5">
    <source>
        <dbReference type="Proteomes" id="UP000001497"/>
    </source>
</evidence>
<evidence type="ECO:0000313" key="3">
    <source>
        <dbReference type="EMBL" id="ADL26041.1"/>
    </source>
</evidence>
<evidence type="ECO:0000313" key="4">
    <source>
        <dbReference type="Proteomes" id="UP000000517"/>
    </source>
</evidence>
<keyword evidence="1" id="KW-0732">Signal</keyword>
<dbReference type="RefSeq" id="WP_014545598.1">
    <property type="nucleotide sequence ID" value="NC_013410.1"/>
</dbReference>
<keyword evidence="5" id="KW-1185">Reference proteome</keyword>
<feature type="signal peptide" evidence="1">
    <location>
        <begin position="1"/>
        <end position="19"/>
    </location>
</feature>
<dbReference type="EMBL" id="CP001792">
    <property type="protein sequence ID" value="ACX74455.1"/>
    <property type="molecule type" value="Genomic_DNA"/>
</dbReference>
<dbReference type="Proteomes" id="UP000001497">
    <property type="component" value="Chromosome"/>
</dbReference>
<reference evidence="3" key="3">
    <citation type="submission" date="2010-08" db="EMBL/GenBank/DDBJ databases">
        <authorList>
            <person name="Durkin A.S."/>
            <person name="Nelson K.E."/>
            <person name="Morrison M."/>
            <person name="Forsberg C.W."/>
            <person name="Wilson D.B."/>
            <person name="Russell J.B."/>
            <person name="Cann I.K.O."/>
            <person name="Mackie R.I."/>
            <person name="White B.A."/>
        </authorList>
    </citation>
    <scope>NUCLEOTIDE SEQUENCE</scope>
    <source>
        <strain evidence="3">S85</strain>
    </source>
</reference>
<keyword evidence="3" id="KW-0449">Lipoprotein</keyword>
<dbReference type="PROSITE" id="PS51257">
    <property type="entry name" value="PROKAR_LIPOPROTEIN"/>
    <property type="match status" value="1"/>
</dbReference>
<accession>C9RNK9</accession>
<name>C9RNK9_FIBSS</name>
<proteinExistence type="predicted"/>
<organism evidence="3 4">
    <name type="scientific">Fibrobacter succinogenes (strain ATCC 19169 / S85)</name>
    <dbReference type="NCBI Taxonomy" id="59374"/>
    <lineage>
        <taxon>Bacteria</taxon>
        <taxon>Pseudomonadati</taxon>
        <taxon>Fibrobacterota</taxon>
        <taxon>Fibrobacteria</taxon>
        <taxon>Fibrobacterales</taxon>
        <taxon>Fibrobacteraceae</taxon>
        <taxon>Fibrobacter</taxon>
    </lineage>
</organism>
<dbReference type="OrthoDB" id="9782314at2"/>
<dbReference type="HOGENOM" id="CLU_1093028_0_0_0"/>